<reference evidence="2 3" key="1">
    <citation type="submission" date="2016-10" db="EMBL/GenBank/DDBJ databases">
        <authorList>
            <person name="de Groot N.N."/>
        </authorList>
    </citation>
    <scope>NUCLEOTIDE SEQUENCE [LARGE SCALE GENOMIC DNA]</scope>
    <source>
        <strain evidence="2 3">DSM 16957</strain>
    </source>
</reference>
<organism evidence="2 3">
    <name type="scientific">Aquimonas voraii</name>
    <dbReference type="NCBI Taxonomy" id="265719"/>
    <lineage>
        <taxon>Bacteria</taxon>
        <taxon>Pseudomonadati</taxon>
        <taxon>Pseudomonadota</taxon>
        <taxon>Gammaproteobacteria</taxon>
        <taxon>Lysobacterales</taxon>
        <taxon>Lysobacteraceae</taxon>
        <taxon>Aquimonas</taxon>
    </lineage>
</organism>
<keyword evidence="1" id="KW-1133">Transmembrane helix</keyword>
<sequence length="439" mass="47462">MRLGFKIPLIGFTMFVLLVPILLLNGLVYERKQRAAEVRAEVAQSSSRAQRIVGPLLRVELERVLPERRLVTEDGVQREVIETKTVREARLVLPARLSYEAGFTSERRGRSLFLALLYHLQLRAKAEFDVQGLIGEGERAIRADLVLGLGDNRGIRSLALSAGGKALNVEPGARLPWLEAGVQAALPLAQLDAPAVSVQLEAEISGTEALDFVPVGADTEVRLAGDWPHPSFGGDLLPQAPELREDGFSAQWKVSRLASQAQQAVRQCGLENTHCAGAATHAFGLRLVDPVDRYLMTERAMKYALLVLVLVFGAVFFVEVVGGDELHPLHYGLIGLALAMFFLLLLALSEHIGFGPAYLLAALACIALIAAYLAGVLESRAKGWASAGLLAGLYALLYALLKAEDYALLGGALVLFGCLAVFMLATRRVRWAALGRKSA</sequence>
<evidence type="ECO:0000256" key="1">
    <source>
        <dbReference type="SAM" id="Phobius"/>
    </source>
</evidence>
<proteinExistence type="predicted"/>
<feature type="transmembrane region" description="Helical" evidence="1">
    <location>
        <begin position="303"/>
        <end position="323"/>
    </location>
</feature>
<accession>A0A1G6SLS3</accession>
<dbReference type="PANTHER" id="PTHR30092">
    <property type="entry name" value="INNER MEMBRANE PROTEIN CRED"/>
    <property type="match status" value="1"/>
</dbReference>
<protein>
    <submittedName>
        <fullName evidence="2">Inner membrane protein</fullName>
    </submittedName>
</protein>
<dbReference type="RefSeq" id="WP_176763982.1">
    <property type="nucleotide sequence ID" value="NZ_FNAG01000001.1"/>
</dbReference>
<evidence type="ECO:0000313" key="2">
    <source>
        <dbReference type="EMBL" id="SDD17591.1"/>
    </source>
</evidence>
<name>A0A1G6SLS3_9GAMM</name>
<dbReference type="NCBIfam" id="NF008712">
    <property type="entry name" value="PRK11715.1-1"/>
    <property type="match status" value="1"/>
</dbReference>
<feature type="transmembrane region" description="Helical" evidence="1">
    <location>
        <begin position="357"/>
        <end position="377"/>
    </location>
</feature>
<dbReference type="GO" id="GO:0005886">
    <property type="term" value="C:plasma membrane"/>
    <property type="evidence" value="ECO:0007669"/>
    <property type="project" value="TreeGrafter"/>
</dbReference>
<dbReference type="Pfam" id="PF06123">
    <property type="entry name" value="CreD"/>
    <property type="match status" value="1"/>
</dbReference>
<dbReference type="EMBL" id="FNAG01000001">
    <property type="protein sequence ID" value="SDD17591.1"/>
    <property type="molecule type" value="Genomic_DNA"/>
</dbReference>
<feature type="transmembrane region" description="Helical" evidence="1">
    <location>
        <begin position="329"/>
        <end position="348"/>
    </location>
</feature>
<dbReference type="STRING" id="265719.SAMN04488509_101570"/>
<dbReference type="AlphaFoldDB" id="A0A1G6SLS3"/>
<gene>
    <name evidence="2" type="ORF">SAMN04488509_101570</name>
</gene>
<dbReference type="PANTHER" id="PTHR30092:SF0">
    <property type="entry name" value="INNER MEMBRANE PROTEIN CRED"/>
    <property type="match status" value="1"/>
</dbReference>
<keyword evidence="1" id="KW-0472">Membrane</keyword>
<feature type="transmembrane region" description="Helical" evidence="1">
    <location>
        <begin position="6"/>
        <end position="29"/>
    </location>
</feature>
<evidence type="ECO:0000313" key="3">
    <source>
        <dbReference type="Proteomes" id="UP000199603"/>
    </source>
</evidence>
<keyword evidence="3" id="KW-1185">Reference proteome</keyword>
<dbReference type="Proteomes" id="UP000199603">
    <property type="component" value="Unassembled WGS sequence"/>
</dbReference>
<feature type="transmembrane region" description="Helical" evidence="1">
    <location>
        <begin position="383"/>
        <end position="401"/>
    </location>
</feature>
<dbReference type="PIRSF" id="PIRSF004548">
    <property type="entry name" value="CreD"/>
    <property type="match status" value="1"/>
</dbReference>
<dbReference type="InterPro" id="IPR010364">
    <property type="entry name" value="Uncharacterised_IM_CreD"/>
</dbReference>
<keyword evidence="1" id="KW-0812">Transmembrane</keyword>
<feature type="transmembrane region" description="Helical" evidence="1">
    <location>
        <begin position="406"/>
        <end position="425"/>
    </location>
</feature>